<feature type="compositionally biased region" description="Polar residues" evidence="1">
    <location>
        <begin position="49"/>
        <end position="71"/>
    </location>
</feature>
<gene>
    <name evidence="3" type="ORF">BD410DRAFT_841948</name>
</gene>
<feature type="compositionally biased region" description="Low complexity" evidence="1">
    <location>
        <begin position="9"/>
        <end position="20"/>
    </location>
</feature>
<dbReference type="InterPro" id="IPR052099">
    <property type="entry name" value="Regulatory_TF_Diverse"/>
</dbReference>
<evidence type="ECO:0000313" key="4">
    <source>
        <dbReference type="Proteomes" id="UP000294933"/>
    </source>
</evidence>
<feature type="region of interest" description="Disordered" evidence="1">
    <location>
        <begin position="1067"/>
        <end position="1110"/>
    </location>
</feature>
<dbReference type="InterPro" id="IPR011598">
    <property type="entry name" value="bHLH_dom"/>
</dbReference>
<feature type="region of interest" description="Disordered" evidence="1">
    <location>
        <begin position="142"/>
        <end position="192"/>
    </location>
</feature>
<dbReference type="InterPro" id="IPR036638">
    <property type="entry name" value="HLH_DNA-bd_sf"/>
</dbReference>
<dbReference type="CDD" id="cd11395">
    <property type="entry name" value="bHLHzip_SREBP_like"/>
    <property type="match status" value="1"/>
</dbReference>
<feature type="region of interest" description="Disordered" evidence="1">
    <location>
        <begin position="41"/>
        <end position="71"/>
    </location>
</feature>
<dbReference type="GO" id="GO:0046983">
    <property type="term" value="F:protein dimerization activity"/>
    <property type="evidence" value="ECO:0007669"/>
    <property type="project" value="InterPro"/>
</dbReference>
<feature type="region of interest" description="Disordered" evidence="1">
    <location>
        <begin position="904"/>
        <end position="923"/>
    </location>
</feature>
<keyword evidence="4" id="KW-1185">Reference proteome</keyword>
<dbReference type="Proteomes" id="UP000294933">
    <property type="component" value="Unassembled WGS sequence"/>
</dbReference>
<dbReference type="Gene3D" id="4.10.280.10">
    <property type="entry name" value="Helix-loop-helix DNA-binding domain"/>
    <property type="match status" value="1"/>
</dbReference>
<dbReference type="VEuPathDB" id="FungiDB:BD410DRAFT_841948"/>
<dbReference type="EMBL" id="ML170195">
    <property type="protein sequence ID" value="TDL19590.1"/>
    <property type="molecule type" value="Genomic_DNA"/>
</dbReference>
<feature type="compositionally biased region" description="Low complexity" evidence="1">
    <location>
        <begin position="164"/>
        <end position="179"/>
    </location>
</feature>
<name>A0A4Y7PYH6_9AGAM</name>
<organism evidence="3 4">
    <name type="scientific">Rickenella mellea</name>
    <dbReference type="NCBI Taxonomy" id="50990"/>
    <lineage>
        <taxon>Eukaryota</taxon>
        <taxon>Fungi</taxon>
        <taxon>Dikarya</taxon>
        <taxon>Basidiomycota</taxon>
        <taxon>Agaricomycotina</taxon>
        <taxon>Agaricomycetes</taxon>
        <taxon>Hymenochaetales</taxon>
        <taxon>Rickenellaceae</taxon>
        <taxon>Rickenella</taxon>
    </lineage>
</organism>
<evidence type="ECO:0000256" key="1">
    <source>
        <dbReference type="SAM" id="MobiDB-lite"/>
    </source>
</evidence>
<feature type="region of interest" description="Disordered" evidence="1">
    <location>
        <begin position="1"/>
        <end position="28"/>
    </location>
</feature>
<dbReference type="OrthoDB" id="2133190at2759"/>
<feature type="compositionally biased region" description="Low complexity" evidence="1">
    <location>
        <begin position="488"/>
        <end position="503"/>
    </location>
</feature>
<feature type="region of interest" description="Disordered" evidence="1">
    <location>
        <begin position="229"/>
        <end position="299"/>
    </location>
</feature>
<proteinExistence type="predicted"/>
<dbReference type="PANTHER" id="PTHR47336:SF2">
    <property type="entry name" value="TRANSCRIPTION FACTOR HMS1-RELATED"/>
    <property type="match status" value="1"/>
</dbReference>
<dbReference type="Pfam" id="PF00010">
    <property type="entry name" value="HLH"/>
    <property type="match status" value="1"/>
</dbReference>
<dbReference type="AlphaFoldDB" id="A0A4Y7PYH6"/>
<dbReference type="PANTHER" id="PTHR47336">
    <property type="entry name" value="TRANSCRIPTION FACTOR HMS1-RELATED"/>
    <property type="match status" value="1"/>
</dbReference>
<reference evidence="3 4" key="1">
    <citation type="submission" date="2018-06" db="EMBL/GenBank/DDBJ databases">
        <title>A transcriptomic atlas of mushroom development highlights an independent origin of complex multicellularity.</title>
        <authorList>
            <consortium name="DOE Joint Genome Institute"/>
            <person name="Krizsan K."/>
            <person name="Almasi E."/>
            <person name="Merenyi Z."/>
            <person name="Sahu N."/>
            <person name="Viragh M."/>
            <person name="Koszo T."/>
            <person name="Mondo S."/>
            <person name="Kiss B."/>
            <person name="Balint B."/>
            <person name="Kues U."/>
            <person name="Barry K."/>
            <person name="Hegedus J.C."/>
            <person name="Henrissat B."/>
            <person name="Johnson J."/>
            <person name="Lipzen A."/>
            <person name="Ohm R."/>
            <person name="Nagy I."/>
            <person name="Pangilinan J."/>
            <person name="Yan J."/>
            <person name="Xiong Y."/>
            <person name="Grigoriev I.V."/>
            <person name="Hibbett D.S."/>
            <person name="Nagy L.G."/>
        </authorList>
    </citation>
    <scope>NUCLEOTIDE SEQUENCE [LARGE SCALE GENOMIC DNA]</scope>
    <source>
        <strain evidence="3 4">SZMC22713</strain>
    </source>
</reference>
<dbReference type="SUPFAM" id="SSF47459">
    <property type="entry name" value="HLH, helix-loop-helix DNA-binding domain"/>
    <property type="match status" value="1"/>
</dbReference>
<accession>A0A4Y7PYH6</accession>
<protein>
    <recommendedName>
        <fullName evidence="2">BHLH domain-containing protein</fullName>
    </recommendedName>
</protein>
<dbReference type="SMART" id="SM00353">
    <property type="entry name" value="HLH"/>
    <property type="match status" value="1"/>
</dbReference>
<feature type="compositionally biased region" description="Pro residues" evidence="1">
    <location>
        <begin position="275"/>
        <end position="286"/>
    </location>
</feature>
<feature type="compositionally biased region" description="Low complexity" evidence="1">
    <location>
        <begin position="1071"/>
        <end position="1098"/>
    </location>
</feature>
<feature type="domain" description="BHLH" evidence="2">
    <location>
        <begin position="288"/>
        <end position="388"/>
    </location>
</feature>
<feature type="region of interest" description="Disordered" evidence="1">
    <location>
        <begin position="426"/>
        <end position="531"/>
    </location>
</feature>
<sequence length="1158" mass="123188">MTSSPPSPTTSSNGSSPAPSEAKATDALAFDLSLDPSDPLNFLMPDSLSADSSLEDTASSSHGSPPEWPQTNYEQYCFDSFQPPEHRVFKWNGQMSDLDLGFGMDTNMDFHATQNDPLALHFDPALFSQSAFPIVADQTQGAGHGLLSPPNLQLPTPRRLSITSQSSQSSSSASGASMSPVFSPETSGQHVMIEPTSSNSAQDAMEELAQRARQIVGVMMALPAGDATQNRANVMTPSQPAKLPIPRLPRPMNTAQSVKRKSASNPTPPSSTSSTPPPEQSPPEAPSRPKTSHTTIERRYRTNLNARIQSLRNAVPALRVLEVKDGNRVGNLGLKAGTRKITGSGGDAGTNDDEDVVDERGYVDGVKVARKGSKANVLGKAVEYIRVLKKRELRLKREQDGLKALVGGLVGGPALLREWEREWRTRFGGPETDEVEGDEREDADDEGDDDEGAEDDDDDEGEEGGKKRKRAKVDSAAAAKAKGKKAKQPTAGAAQTAADGGQPQEKRKRGRPKKVVVPIAPSQSSVQAIAPAKDVDEEMRQQPQFEMLISSPQDAQQQQQQGADVQMHQHQHQQPGGQILLATFALFSFFNSPGSGSSSVVYHQQQQHPHTHTGSVLGSSVDVPPASASSGYAAPAMMIAAGQFGWRDALHVLHLAVCILLFISVALPWVPRFITAPLLRFVPAALRPYLGAPQTARTARNAAAMKHKKDDDAVVDDDEDGAGNGDGGRDEEERRRAALVDALKLRYRSRGTQSSKSRESEAVALRDALGVRTDVFGVLEAVVALLGSTGGSDKMIERAAWMRLAEVVALTPKSSITTSIQTYLSTSHYVSPSTSSASDLSTLALLAYPFWGSKAKALWGAAKAASTRSAGSAVPCKSFERMVLQRLSVEEAAQRIANIATADDSASVVDTEEDGQDEHPENVSDVTAISSPLGVLAGNMIRERVRKEAETVFLQSVLGESYASELDGAPHDNNTQSTADGDTSAIVMGGQSLDVHTELLVDLFDKVCNPDCAHLAQTLAPEDVSPGDGAPSDDGELYALLRAIVLYRRIFPSTLLHVSSAGDGSSYTDNSGAAHGCSSSSQGSSSQPGMGISISLIPMPSPPPSPSRKNAALHLALRRALDSSAFDGGDALEDARDRVVDMLTASCETAGWAKRSAF</sequence>
<dbReference type="PROSITE" id="PS50888">
    <property type="entry name" value="BHLH"/>
    <property type="match status" value="1"/>
</dbReference>
<evidence type="ECO:0000259" key="2">
    <source>
        <dbReference type="PROSITE" id="PS50888"/>
    </source>
</evidence>
<feature type="compositionally biased region" description="Polar residues" evidence="1">
    <location>
        <begin position="229"/>
        <end position="239"/>
    </location>
</feature>
<dbReference type="STRING" id="50990.A0A4Y7PYH6"/>
<feature type="region of interest" description="Disordered" evidence="1">
    <location>
        <begin position="703"/>
        <end position="734"/>
    </location>
</feature>
<evidence type="ECO:0000313" key="3">
    <source>
        <dbReference type="EMBL" id="TDL19590.1"/>
    </source>
</evidence>
<feature type="compositionally biased region" description="Acidic residues" evidence="1">
    <location>
        <begin position="431"/>
        <end position="462"/>
    </location>
</feature>